<evidence type="ECO:0000313" key="9">
    <source>
        <dbReference type="Proteomes" id="UP000186601"/>
    </source>
</evidence>
<dbReference type="OrthoDB" id="288590at2759"/>
<dbReference type="AlphaFoldDB" id="A0A2R6PGA4"/>
<evidence type="ECO:0000256" key="4">
    <source>
        <dbReference type="ARBA" id="ARBA00023004"/>
    </source>
</evidence>
<dbReference type="GO" id="GO:0046872">
    <property type="term" value="F:metal ion binding"/>
    <property type="evidence" value="ECO:0007669"/>
    <property type="project" value="UniProtKB-KW"/>
</dbReference>
<proteinExistence type="inferred from homology"/>
<dbReference type="SUPFAM" id="SSF51197">
    <property type="entry name" value="Clavaminate synthase-like"/>
    <property type="match status" value="1"/>
</dbReference>
<comment type="similarity">
    <text evidence="1 5">Belongs to the iron/ascorbate-dependent oxidoreductase family.</text>
</comment>
<keyword evidence="9" id="KW-1185">Reference proteome</keyword>
<dbReference type="InterPro" id="IPR027443">
    <property type="entry name" value="IPNS-like_sf"/>
</dbReference>
<evidence type="ECO:0000256" key="1">
    <source>
        <dbReference type="ARBA" id="ARBA00008056"/>
    </source>
</evidence>
<dbReference type="Pfam" id="PF03171">
    <property type="entry name" value="2OG-FeII_Oxy"/>
    <property type="match status" value="1"/>
</dbReference>
<dbReference type="EMBL" id="MLYV02000489">
    <property type="protein sequence ID" value="PSR90843.1"/>
    <property type="molecule type" value="Genomic_DNA"/>
</dbReference>
<evidence type="ECO:0000256" key="2">
    <source>
        <dbReference type="ARBA" id="ARBA00022723"/>
    </source>
</evidence>
<gene>
    <name evidence="8" type="ORF">PHLCEN_2v4812</name>
</gene>
<dbReference type="InterPro" id="IPR005123">
    <property type="entry name" value="Oxoglu/Fe-dep_dioxygenase_dom"/>
</dbReference>
<dbReference type="PROSITE" id="PS51471">
    <property type="entry name" value="FE2OG_OXY"/>
    <property type="match status" value="1"/>
</dbReference>
<accession>A0A2R6PGA4</accession>
<evidence type="ECO:0000259" key="7">
    <source>
        <dbReference type="PROSITE" id="PS51471"/>
    </source>
</evidence>
<keyword evidence="3 5" id="KW-0560">Oxidoreductase</keyword>
<dbReference type="PANTHER" id="PTHR10209">
    <property type="entry name" value="OXIDOREDUCTASE, 2OG-FE II OXYGENASE FAMILY PROTEIN"/>
    <property type="match status" value="1"/>
</dbReference>
<reference evidence="8 9" key="1">
    <citation type="submission" date="2018-02" db="EMBL/GenBank/DDBJ databases">
        <title>Genome sequence of the basidiomycete white-rot fungus Phlebia centrifuga.</title>
        <authorList>
            <person name="Granchi Z."/>
            <person name="Peng M."/>
            <person name="de Vries R.P."/>
            <person name="Hilden K."/>
            <person name="Makela M.R."/>
            <person name="Grigoriev I."/>
            <person name="Riley R."/>
        </authorList>
    </citation>
    <scope>NUCLEOTIDE SEQUENCE [LARGE SCALE GENOMIC DNA]</scope>
    <source>
        <strain evidence="8 9">FBCC195</strain>
    </source>
</reference>
<name>A0A2R6PGA4_9APHY</name>
<comment type="caution">
    <text evidence="8">The sequence shown here is derived from an EMBL/GenBank/DDBJ whole genome shotgun (WGS) entry which is preliminary data.</text>
</comment>
<evidence type="ECO:0000256" key="3">
    <source>
        <dbReference type="ARBA" id="ARBA00023002"/>
    </source>
</evidence>
<dbReference type="Pfam" id="PF14226">
    <property type="entry name" value="DIOX_N"/>
    <property type="match status" value="1"/>
</dbReference>
<keyword evidence="2 5" id="KW-0479">Metal-binding</keyword>
<dbReference type="GO" id="GO:0016491">
    <property type="term" value="F:oxidoreductase activity"/>
    <property type="evidence" value="ECO:0007669"/>
    <property type="project" value="UniProtKB-KW"/>
</dbReference>
<dbReference type="STRING" id="98765.A0A2R6PGA4"/>
<dbReference type="InterPro" id="IPR026992">
    <property type="entry name" value="DIOX_N"/>
</dbReference>
<keyword evidence="4 5" id="KW-0408">Iron</keyword>
<dbReference type="PRINTS" id="PR00682">
    <property type="entry name" value="IPNSYNTHASE"/>
</dbReference>
<dbReference type="InterPro" id="IPR044861">
    <property type="entry name" value="IPNS-like_FE2OG_OXY"/>
</dbReference>
<evidence type="ECO:0000313" key="8">
    <source>
        <dbReference type="EMBL" id="PSR90843.1"/>
    </source>
</evidence>
<dbReference type="PANTHER" id="PTHR10209:SF804">
    <property type="entry name" value="FE2OG DIOXYGENASE DOMAIN-CONTAINING PROTEIN"/>
    <property type="match status" value="1"/>
</dbReference>
<dbReference type="Proteomes" id="UP000186601">
    <property type="component" value="Unassembled WGS sequence"/>
</dbReference>
<evidence type="ECO:0000256" key="5">
    <source>
        <dbReference type="RuleBase" id="RU003682"/>
    </source>
</evidence>
<evidence type="ECO:0000256" key="6">
    <source>
        <dbReference type="SAM" id="MobiDB-lite"/>
    </source>
</evidence>
<feature type="domain" description="Fe2OG dioxygenase" evidence="7">
    <location>
        <begin position="182"/>
        <end position="302"/>
    </location>
</feature>
<protein>
    <recommendedName>
        <fullName evidence="7">Fe2OG dioxygenase domain-containing protein</fullName>
    </recommendedName>
</protein>
<organism evidence="8 9">
    <name type="scientific">Hermanssonia centrifuga</name>
    <dbReference type="NCBI Taxonomy" id="98765"/>
    <lineage>
        <taxon>Eukaryota</taxon>
        <taxon>Fungi</taxon>
        <taxon>Dikarya</taxon>
        <taxon>Basidiomycota</taxon>
        <taxon>Agaricomycotina</taxon>
        <taxon>Agaricomycetes</taxon>
        <taxon>Polyporales</taxon>
        <taxon>Meruliaceae</taxon>
        <taxon>Hermanssonia</taxon>
    </lineage>
</organism>
<dbReference type="Gene3D" id="2.60.120.330">
    <property type="entry name" value="B-lactam Antibiotic, Isopenicillin N Synthase, Chain"/>
    <property type="match status" value="1"/>
</dbReference>
<feature type="region of interest" description="Disordered" evidence="6">
    <location>
        <begin position="305"/>
        <end position="324"/>
    </location>
</feature>
<sequence length="324" mass="36253">MEDVKVGNTAGISIVDFGGFLDGTRKQAVADAMVESFKNIGFVYLVNHGLSQDKIDSTFEWLKRFFAQPTDTKLLAPHPASGAHHRGYSAPGVEKVVQNVFDAEELVKQRKAPDFKESFECGREDDPGMPNIWLPEGVLPGFKEACLDFYWTCREVELTVLRALALGLHVPEDYFIQYHVAADNQLRLLHYPSVPIERLSNEEVTRIGAHTDFCSLTLLLQDQVGGLEVEDPQNPGQFKSAAPIPGSIIVNAGDFLMRWSNDTIRSTVHRVRAPPNLRTEDGMTPERYSIPYDFPTVVDCVPGTYSEERPKKYEPISVSPRSNK</sequence>